<evidence type="ECO:0000256" key="2">
    <source>
        <dbReference type="ARBA" id="ARBA00022692"/>
    </source>
</evidence>
<name>H7EIB7_9SPIR</name>
<dbReference type="EMBL" id="AGRW01000035">
    <property type="protein sequence ID" value="EIC02687.1"/>
    <property type="molecule type" value="Genomic_DNA"/>
</dbReference>
<dbReference type="GO" id="GO:0016020">
    <property type="term" value="C:membrane"/>
    <property type="evidence" value="ECO:0007669"/>
    <property type="project" value="UniProtKB-SubCell"/>
</dbReference>
<feature type="repeat" description="TPR" evidence="8">
    <location>
        <begin position="104"/>
        <end position="137"/>
    </location>
</feature>
<keyword evidence="4 8" id="KW-0802">TPR repeat</keyword>
<dbReference type="PANTHER" id="PTHR46208">
    <property type="entry name" value="MITOCHONDRIAL IMPORT RECEPTOR SUBUNIT TOM70"/>
    <property type="match status" value="1"/>
</dbReference>
<evidence type="ECO:0000256" key="6">
    <source>
        <dbReference type="ARBA" id="ARBA00023136"/>
    </source>
</evidence>
<keyword evidence="5" id="KW-1133">Transmembrane helix</keyword>
<reference evidence="10 11" key="1">
    <citation type="submission" date="2011-09" db="EMBL/GenBank/DDBJ databases">
        <title>The draft genome of Treponema saccharophilum DSM 2985.</title>
        <authorList>
            <consortium name="US DOE Joint Genome Institute (JGI-PGF)"/>
            <person name="Lucas S."/>
            <person name="Copeland A."/>
            <person name="Lapidus A."/>
            <person name="Glavina del Rio T."/>
            <person name="Dalin E."/>
            <person name="Tice H."/>
            <person name="Bruce D."/>
            <person name="Goodwin L."/>
            <person name="Pitluck S."/>
            <person name="Peters L."/>
            <person name="Kyrpides N."/>
            <person name="Mavromatis K."/>
            <person name="Ivanova N."/>
            <person name="Markowitz V."/>
            <person name="Cheng J.-F."/>
            <person name="Hugenholtz P."/>
            <person name="Woyke T."/>
            <person name="Wu D."/>
            <person name="Gronow S."/>
            <person name="Wellnitz S."/>
            <person name="Brambilla E."/>
            <person name="Klenk H.-P."/>
            <person name="Eisen J.A."/>
        </authorList>
    </citation>
    <scope>NUCLEOTIDE SEQUENCE [LARGE SCALE GENOMIC DNA]</scope>
    <source>
        <strain evidence="10 11">DSM 2985</strain>
    </source>
</reference>
<dbReference type="eggNOG" id="COG0457">
    <property type="taxonomic scope" value="Bacteria"/>
</dbReference>
<feature type="chain" id="PRO_5003608658" evidence="9">
    <location>
        <begin position="33"/>
        <end position="215"/>
    </location>
</feature>
<keyword evidence="6" id="KW-0472">Membrane</keyword>
<evidence type="ECO:0000256" key="8">
    <source>
        <dbReference type="PROSITE-ProRule" id="PRU00339"/>
    </source>
</evidence>
<dbReference type="PROSITE" id="PS50005">
    <property type="entry name" value="TPR"/>
    <property type="match status" value="2"/>
</dbReference>
<evidence type="ECO:0000256" key="4">
    <source>
        <dbReference type="ARBA" id="ARBA00022803"/>
    </source>
</evidence>
<sequence>MLVMKKANGKKSSSVFVVAALISLCVSLASCAKPGDSTVHDAMAAARQKNYDGAVSLFKRALDEESNYSRETILNFIANICMTEGDFESAIPYMEESLALKPDYRMLVQLGRTYREIGDDASAERSYARAVELNPEKGEAYASLGALKIASGKYSEAVADLTKAARAEPKIAVIRANLAVALALSGDTDSAEAEFAEAARLKCENLDDFRARAGM</sequence>
<evidence type="ECO:0000256" key="7">
    <source>
        <dbReference type="ARBA" id="ARBA00038030"/>
    </source>
</evidence>
<comment type="caution">
    <text evidence="10">The sequence shown here is derived from an EMBL/GenBank/DDBJ whole genome shotgun (WGS) entry which is preliminary data.</text>
</comment>
<dbReference type="Gene3D" id="1.25.40.10">
    <property type="entry name" value="Tetratricopeptide repeat domain"/>
    <property type="match status" value="2"/>
</dbReference>
<dbReference type="PROSITE" id="PS51257">
    <property type="entry name" value="PROKAR_LIPOPROTEIN"/>
    <property type="match status" value="1"/>
</dbReference>
<dbReference type="Pfam" id="PF14559">
    <property type="entry name" value="TPR_19"/>
    <property type="match status" value="1"/>
</dbReference>
<evidence type="ECO:0000313" key="11">
    <source>
        <dbReference type="Proteomes" id="UP000003571"/>
    </source>
</evidence>
<proteinExistence type="inferred from homology"/>
<evidence type="ECO:0000313" key="10">
    <source>
        <dbReference type="EMBL" id="EIC02687.1"/>
    </source>
</evidence>
<dbReference type="SMART" id="SM00028">
    <property type="entry name" value="TPR"/>
    <property type="match status" value="5"/>
</dbReference>
<feature type="repeat" description="TPR" evidence="8">
    <location>
        <begin position="138"/>
        <end position="171"/>
    </location>
</feature>
<dbReference type="AlphaFoldDB" id="H7EIB7"/>
<keyword evidence="9" id="KW-0732">Signal</keyword>
<keyword evidence="2" id="KW-0812">Transmembrane</keyword>
<evidence type="ECO:0000256" key="5">
    <source>
        <dbReference type="ARBA" id="ARBA00022989"/>
    </source>
</evidence>
<comment type="subcellular location">
    <subcellularLocation>
        <location evidence="1">Membrane</location>
        <topology evidence="1">Single-pass membrane protein</topology>
    </subcellularLocation>
</comment>
<dbReference type="Proteomes" id="UP000003571">
    <property type="component" value="Unassembled WGS sequence"/>
</dbReference>
<dbReference type="SUPFAM" id="SSF48452">
    <property type="entry name" value="TPR-like"/>
    <property type="match status" value="1"/>
</dbReference>
<dbReference type="Pfam" id="PF13424">
    <property type="entry name" value="TPR_12"/>
    <property type="match status" value="1"/>
</dbReference>
<dbReference type="InterPro" id="IPR019734">
    <property type="entry name" value="TPR_rpt"/>
</dbReference>
<comment type="similarity">
    <text evidence="7">Belongs to the Tom70 family.</text>
</comment>
<evidence type="ECO:0000256" key="9">
    <source>
        <dbReference type="SAM" id="SignalP"/>
    </source>
</evidence>
<protein>
    <submittedName>
        <fullName evidence="10">Tetratricopeptide TPR_1 repeat-containing protein</fullName>
    </submittedName>
</protein>
<gene>
    <name evidence="10" type="ORF">TresaDRAFT_2536</name>
</gene>
<evidence type="ECO:0000256" key="3">
    <source>
        <dbReference type="ARBA" id="ARBA00022737"/>
    </source>
</evidence>
<keyword evidence="11" id="KW-1185">Reference proteome</keyword>
<feature type="signal peptide" evidence="9">
    <location>
        <begin position="1"/>
        <end position="32"/>
    </location>
</feature>
<organism evidence="10 11">
    <name type="scientific">Treponema saccharophilum DSM 2985</name>
    <dbReference type="NCBI Taxonomy" id="907348"/>
    <lineage>
        <taxon>Bacteria</taxon>
        <taxon>Pseudomonadati</taxon>
        <taxon>Spirochaetota</taxon>
        <taxon>Spirochaetia</taxon>
        <taxon>Spirochaetales</taxon>
        <taxon>Treponemataceae</taxon>
        <taxon>Treponema</taxon>
    </lineage>
</organism>
<keyword evidence="3" id="KW-0677">Repeat</keyword>
<dbReference type="PATRIC" id="fig|907348.3.peg.560"/>
<accession>H7EIB7</accession>
<dbReference type="InterPro" id="IPR011990">
    <property type="entry name" value="TPR-like_helical_dom_sf"/>
</dbReference>
<dbReference type="PANTHER" id="PTHR46208:SF1">
    <property type="entry name" value="MITOCHONDRIAL IMPORT RECEPTOR SUBUNIT TOM70"/>
    <property type="match status" value="1"/>
</dbReference>
<evidence type="ECO:0000256" key="1">
    <source>
        <dbReference type="ARBA" id="ARBA00004167"/>
    </source>
</evidence>
<dbReference type="STRING" id="907348.TresaDRAFT_2536"/>